<keyword evidence="5" id="KW-0540">Nuclease</keyword>
<organism evidence="5 6">
    <name type="scientific">Streptomyces prunicolor</name>
    <dbReference type="NCBI Taxonomy" id="67348"/>
    <lineage>
        <taxon>Bacteria</taxon>
        <taxon>Bacillati</taxon>
        <taxon>Actinomycetota</taxon>
        <taxon>Actinomycetes</taxon>
        <taxon>Kitasatosporales</taxon>
        <taxon>Streptomycetaceae</taxon>
        <taxon>Streptomyces</taxon>
    </lineage>
</organism>
<comment type="similarity">
    <text evidence="1">Belongs to the type-I restriction system S methylase family.</text>
</comment>
<accession>A0ABU4F7Y5</accession>
<keyword evidence="2" id="KW-0680">Restriction system</keyword>
<dbReference type="PANTHER" id="PTHR30408:SF12">
    <property type="entry name" value="TYPE I RESTRICTION ENZYME MJAVIII SPECIFICITY SUBUNIT"/>
    <property type="match status" value="1"/>
</dbReference>
<dbReference type="EC" id="3.1.21.-" evidence="5"/>
<dbReference type="GO" id="GO:0004519">
    <property type="term" value="F:endonuclease activity"/>
    <property type="evidence" value="ECO:0007669"/>
    <property type="project" value="UniProtKB-KW"/>
</dbReference>
<name>A0ABU4F7Y5_9ACTN</name>
<evidence type="ECO:0000313" key="5">
    <source>
        <dbReference type="EMBL" id="MDV7216707.1"/>
    </source>
</evidence>
<gene>
    <name evidence="5" type="ORF">R5A26_12170</name>
</gene>
<keyword evidence="6" id="KW-1185">Reference proteome</keyword>
<dbReference type="InterPro" id="IPR044946">
    <property type="entry name" value="Restrct_endonuc_typeI_TRD_sf"/>
</dbReference>
<comment type="caution">
    <text evidence="5">The sequence shown here is derived from an EMBL/GenBank/DDBJ whole genome shotgun (WGS) entry which is preliminary data.</text>
</comment>
<evidence type="ECO:0000256" key="3">
    <source>
        <dbReference type="ARBA" id="ARBA00023125"/>
    </source>
</evidence>
<dbReference type="InterPro" id="IPR052021">
    <property type="entry name" value="Type-I_RS_S_subunit"/>
</dbReference>
<dbReference type="RefSeq" id="WP_317771225.1">
    <property type="nucleotide sequence ID" value="NZ_JAWMAJ010000031.1"/>
</dbReference>
<evidence type="ECO:0000313" key="6">
    <source>
        <dbReference type="Proteomes" id="UP001187346"/>
    </source>
</evidence>
<protein>
    <submittedName>
        <fullName evidence="5">Restriction endonuclease subunit S</fullName>
        <ecNumber evidence="5">3.1.21.-</ecNumber>
    </submittedName>
</protein>
<keyword evidence="3" id="KW-0238">DNA-binding</keyword>
<evidence type="ECO:0000256" key="2">
    <source>
        <dbReference type="ARBA" id="ARBA00022747"/>
    </source>
</evidence>
<dbReference type="GO" id="GO:0016787">
    <property type="term" value="F:hydrolase activity"/>
    <property type="evidence" value="ECO:0007669"/>
    <property type="project" value="UniProtKB-KW"/>
</dbReference>
<dbReference type="Gene3D" id="3.90.220.20">
    <property type="entry name" value="DNA methylase specificity domains"/>
    <property type="match status" value="2"/>
</dbReference>
<keyword evidence="5" id="KW-0255">Endonuclease</keyword>
<proteinExistence type="inferred from homology"/>
<dbReference type="PANTHER" id="PTHR30408">
    <property type="entry name" value="TYPE-1 RESTRICTION ENZYME ECOKI SPECIFICITY PROTEIN"/>
    <property type="match status" value="1"/>
</dbReference>
<evidence type="ECO:0000256" key="1">
    <source>
        <dbReference type="ARBA" id="ARBA00010923"/>
    </source>
</evidence>
<feature type="domain" description="Type I restriction modification DNA specificity" evidence="4">
    <location>
        <begin position="59"/>
        <end position="173"/>
    </location>
</feature>
<dbReference type="Proteomes" id="UP001187346">
    <property type="component" value="Unassembled WGS sequence"/>
</dbReference>
<dbReference type="InterPro" id="IPR000055">
    <property type="entry name" value="Restrct_endonuc_typeI_TRD"/>
</dbReference>
<reference evidence="5 6" key="1">
    <citation type="submission" date="2023-10" db="EMBL/GenBank/DDBJ databases">
        <title>Characterization of rhizosphere-enriched actinobacteria from wheat plants lab-grown on chernevaya soil.</title>
        <authorList>
            <person name="Tikhonova E.N."/>
            <person name="Konopkin A."/>
            <person name="Kravchenko I.K."/>
        </authorList>
    </citation>
    <scope>NUCLEOTIDE SEQUENCE [LARGE SCALE GENOMIC DNA]</scope>
    <source>
        <strain evidence="5 6">RR29</strain>
    </source>
</reference>
<sequence length="402" mass="44448">MNFPLLPLSEISEINPNYQRGIAAETSVSFLGMSDVSENGTTSSGEERTYSDVSRGYTPFKNGDILFAKITPCFQNGKIVQAKIDHDLGAGSTEFHVIRPLAGIDARYILHFLRQDRIRREGELRMTGSGGQRRVPTNYLSTLEVPLPSVAEQRRIAAVFDQVNALRAKRREAIALLDNLAQSIFLDMFGDPSVNASNFSVCELESLVADDDRINYGVVQPGQHVEEGIPLIRSGDLGRLGVDRSSLMRISSEIESSYSRSRIKGVEILIGCVGAIGQIAVVSSKDVGSNVARAVARVPITDNFDREYIAAYLRMDFAQQYFTKELRTVAQPTLNIKQIKSAPVLLPPSELRRKFTERTYMAARQRETHAAHLAALDKLFVSLQQRAFAGALWDHGGKTDTV</sequence>
<keyword evidence="5" id="KW-0378">Hydrolase</keyword>
<dbReference type="EMBL" id="JAWMAJ010000031">
    <property type="protein sequence ID" value="MDV7216707.1"/>
    <property type="molecule type" value="Genomic_DNA"/>
</dbReference>
<evidence type="ECO:0000259" key="4">
    <source>
        <dbReference type="Pfam" id="PF01420"/>
    </source>
</evidence>
<dbReference type="CDD" id="cd17260">
    <property type="entry name" value="RMtype1_S_EcoEI-TRD1-CR1_like"/>
    <property type="match status" value="1"/>
</dbReference>
<dbReference type="Pfam" id="PF01420">
    <property type="entry name" value="Methylase_S"/>
    <property type="match status" value="1"/>
</dbReference>
<dbReference type="SUPFAM" id="SSF116734">
    <property type="entry name" value="DNA methylase specificity domain"/>
    <property type="match status" value="2"/>
</dbReference>